<dbReference type="AlphaFoldDB" id="A0A6C0I5Z6"/>
<feature type="region of interest" description="Disordered" evidence="1">
    <location>
        <begin position="1"/>
        <end position="20"/>
    </location>
</feature>
<evidence type="ECO:0000256" key="1">
    <source>
        <dbReference type="SAM" id="MobiDB-lite"/>
    </source>
</evidence>
<feature type="compositionally biased region" description="Polar residues" evidence="1">
    <location>
        <begin position="1"/>
        <end position="12"/>
    </location>
</feature>
<name>A0A6C0I5Z6_9ZZZZ</name>
<reference evidence="2" key="1">
    <citation type="journal article" date="2020" name="Nature">
        <title>Giant virus diversity and host interactions through global metagenomics.</title>
        <authorList>
            <person name="Schulz F."/>
            <person name="Roux S."/>
            <person name="Paez-Espino D."/>
            <person name="Jungbluth S."/>
            <person name="Walsh D.A."/>
            <person name="Denef V.J."/>
            <person name="McMahon K.D."/>
            <person name="Konstantinidis K.T."/>
            <person name="Eloe-Fadrosh E.A."/>
            <person name="Kyrpides N.C."/>
            <person name="Woyke T."/>
        </authorList>
    </citation>
    <scope>NUCLEOTIDE SEQUENCE</scope>
    <source>
        <strain evidence="2">GVMAG-M-3300023184-50</strain>
    </source>
</reference>
<proteinExistence type="predicted"/>
<organism evidence="2">
    <name type="scientific">viral metagenome</name>
    <dbReference type="NCBI Taxonomy" id="1070528"/>
    <lineage>
        <taxon>unclassified sequences</taxon>
        <taxon>metagenomes</taxon>
        <taxon>organismal metagenomes</taxon>
    </lineage>
</organism>
<accession>A0A6C0I5Z6</accession>
<sequence length="196" mass="21980">MTDQEPQSSNPLSWFYAPTRPKADTRQMQYDAIDNASQQEYYLSTARPNPNPCQDPAKTGDFASAYVTMNFTGNYGNTAAGGCDIDLFSRLMLGDENTQRPKGPQQTFARPWATTPYMSGGAPQDQKDTESKLIQSVPVRSRKECSTVSDKFFANQYDPLLPSVKKEISTVDNWVHSDWVRGGDPTRLIRHQSDVK</sequence>
<evidence type="ECO:0000313" key="2">
    <source>
        <dbReference type="EMBL" id="QHT88324.1"/>
    </source>
</evidence>
<protein>
    <submittedName>
        <fullName evidence="2">Uncharacterized protein</fullName>
    </submittedName>
</protein>
<dbReference type="EMBL" id="MN740114">
    <property type="protein sequence ID" value="QHT88324.1"/>
    <property type="molecule type" value="Genomic_DNA"/>
</dbReference>